<dbReference type="Proteomes" id="UP000028981">
    <property type="component" value="Unassembled WGS sequence"/>
</dbReference>
<evidence type="ECO:0000313" key="1">
    <source>
        <dbReference type="EMBL" id="KFL29288.1"/>
    </source>
</evidence>
<dbReference type="InterPro" id="IPR025906">
    <property type="entry name" value="YjfB_motility"/>
</dbReference>
<evidence type="ECO:0008006" key="3">
    <source>
        <dbReference type="Google" id="ProtNLM"/>
    </source>
</evidence>
<proteinExistence type="predicted"/>
<accession>A0A087LXD5</accession>
<keyword evidence="2" id="KW-1185">Reference proteome</keyword>
<name>A0A087LXD5_9HYPH</name>
<comment type="caution">
    <text evidence="1">The sequence shown here is derived from an EMBL/GenBank/DDBJ whole genome shotgun (WGS) entry which is preliminary data.</text>
</comment>
<sequence length="60" mass="6483">MDTDLASSLMVARTAQTQQSVQLAVFKKSHDMQTQLLDMLLQPAQAVLPPGQGTQVDKTA</sequence>
<dbReference type="EMBL" id="JQGC01000028">
    <property type="protein sequence ID" value="KFL29288.1"/>
    <property type="molecule type" value="Genomic_DNA"/>
</dbReference>
<dbReference type="OrthoDB" id="7951090at2"/>
<organism evidence="1 2">
    <name type="scientific">Devosia riboflavina</name>
    <dbReference type="NCBI Taxonomy" id="46914"/>
    <lineage>
        <taxon>Bacteria</taxon>
        <taxon>Pseudomonadati</taxon>
        <taxon>Pseudomonadota</taxon>
        <taxon>Alphaproteobacteria</taxon>
        <taxon>Hyphomicrobiales</taxon>
        <taxon>Devosiaceae</taxon>
        <taxon>Devosia</taxon>
    </lineage>
</organism>
<reference evidence="1 2" key="1">
    <citation type="submission" date="2014-08" db="EMBL/GenBank/DDBJ databases">
        <authorList>
            <person name="Hassan Y.I."/>
            <person name="Lepp D."/>
            <person name="Zhou T."/>
        </authorList>
    </citation>
    <scope>NUCLEOTIDE SEQUENCE [LARGE SCALE GENOMIC DNA]</scope>
    <source>
        <strain evidence="1 2">IFO13584</strain>
    </source>
</reference>
<gene>
    <name evidence="1" type="ORF">JP75_22210</name>
</gene>
<dbReference type="RefSeq" id="WP_035086801.1">
    <property type="nucleotide sequence ID" value="NZ_JQGC01000028.1"/>
</dbReference>
<dbReference type="STRING" id="46914.JP75_22210"/>
<protein>
    <recommendedName>
        <fullName evidence="3">Motility protein</fullName>
    </recommendedName>
</protein>
<dbReference type="Pfam" id="PF14070">
    <property type="entry name" value="YjfB_motility"/>
    <property type="match status" value="1"/>
</dbReference>
<evidence type="ECO:0000313" key="2">
    <source>
        <dbReference type="Proteomes" id="UP000028981"/>
    </source>
</evidence>
<dbReference type="AlphaFoldDB" id="A0A087LXD5"/>